<keyword evidence="1" id="KW-1133">Transmembrane helix</keyword>
<feature type="transmembrane region" description="Helical" evidence="1">
    <location>
        <begin position="149"/>
        <end position="167"/>
    </location>
</feature>
<evidence type="ECO:0000256" key="1">
    <source>
        <dbReference type="SAM" id="Phobius"/>
    </source>
</evidence>
<keyword evidence="4" id="KW-1185">Reference proteome</keyword>
<feature type="signal peptide" evidence="2">
    <location>
        <begin position="1"/>
        <end position="26"/>
    </location>
</feature>
<dbReference type="EMBL" id="ML210146">
    <property type="protein sequence ID" value="TFK30369.1"/>
    <property type="molecule type" value="Genomic_DNA"/>
</dbReference>
<reference evidence="3 4" key="1">
    <citation type="journal article" date="2019" name="Nat. Ecol. Evol.">
        <title>Megaphylogeny resolves global patterns of mushroom evolution.</title>
        <authorList>
            <person name="Varga T."/>
            <person name="Krizsan K."/>
            <person name="Foldi C."/>
            <person name="Dima B."/>
            <person name="Sanchez-Garcia M."/>
            <person name="Sanchez-Ramirez S."/>
            <person name="Szollosi G.J."/>
            <person name="Szarkandi J.G."/>
            <person name="Papp V."/>
            <person name="Albert L."/>
            <person name="Andreopoulos W."/>
            <person name="Angelini C."/>
            <person name="Antonin V."/>
            <person name="Barry K.W."/>
            <person name="Bougher N.L."/>
            <person name="Buchanan P."/>
            <person name="Buyck B."/>
            <person name="Bense V."/>
            <person name="Catcheside P."/>
            <person name="Chovatia M."/>
            <person name="Cooper J."/>
            <person name="Damon W."/>
            <person name="Desjardin D."/>
            <person name="Finy P."/>
            <person name="Geml J."/>
            <person name="Haridas S."/>
            <person name="Hughes K."/>
            <person name="Justo A."/>
            <person name="Karasinski D."/>
            <person name="Kautmanova I."/>
            <person name="Kiss B."/>
            <person name="Kocsube S."/>
            <person name="Kotiranta H."/>
            <person name="LaButti K.M."/>
            <person name="Lechner B.E."/>
            <person name="Liimatainen K."/>
            <person name="Lipzen A."/>
            <person name="Lukacs Z."/>
            <person name="Mihaltcheva S."/>
            <person name="Morgado L.N."/>
            <person name="Niskanen T."/>
            <person name="Noordeloos M.E."/>
            <person name="Ohm R.A."/>
            <person name="Ortiz-Santana B."/>
            <person name="Ovrebo C."/>
            <person name="Racz N."/>
            <person name="Riley R."/>
            <person name="Savchenko A."/>
            <person name="Shiryaev A."/>
            <person name="Soop K."/>
            <person name="Spirin V."/>
            <person name="Szebenyi C."/>
            <person name="Tomsovsky M."/>
            <person name="Tulloss R.E."/>
            <person name="Uehling J."/>
            <person name="Grigoriev I.V."/>
            <person name="Vagvolgyi C."/>
            <person name="Papp T."/>
            <person name="Martin F.M."/>
            <person name="Miettinen O."/>
            <person name="Hibbett D.S."/>
            <person name="Nagy L.G."/>
        </authorList>
    </citation>
    <scope>NUCLEOTIDE SEQUENCE [LARGE SCALE GENOMIC DNA]</scope>
    <source>
        <strain evidence="3 4">CBS 121175</strain>
    </source>
</reference>
<evidence type="ECO:0000256" key="2">
    <source>
        <dbReference type="SAM" id="SignalP"/>
    </source>
</evidence>
<dbReference type="Proteomes" id="UP000307440">
    <property type="component" value="Unassembled WGS sequence"/>
</dbReference>
<feature type="chain" id="PRO_5022818025" evidence="2">
    <location>
        <begin position="27"/>
        <end position="168"/>
    </location>
</feature>
<keyword evidence="1" id="KW-0472">Membrane</keyword>
<keyword evidence="1" id="KW-0812">Transmembrane</keyword>
<evidence type="ECO:0000313" key="3">
    <source>
        <dbReference type="EMBL" id="TFK30369.1"/>
    </source>
</evidence>
<gene>
    <name evidence="3" type="ORF">FA15DRAFT_662324</name>
</gene>
<dbReference type="AlphaFoldDB" id="A0A5C3LBD7"/>
<organism evidence="3 4">
    <name type="scientific">Coprinopsis marcescibilis</name>
    <name type="common">Agaric fungus</name>
    <name type="synonym">Psathyrella marcescibilis</name>
    <dbReference type="NCBI Taxonomy" id="230819"/>
    <lineage>
        <taxon>Eukaryota</taxon>
        <taxon>Fungi</taxon>
        <taxon>Dikarya</taxon>
        <taxon>Basidiomycota</taxon>
        <taxon>Agaricomycotina</taxon>
        <taxon>Agaricomycetes</taxon>
        <taxon>Agaricomycetidae</taxon>
        <taxon>Agaricales</taxon>
        <taxon>Agaricineae</taxon>
        <taxon>Psathyrellaceae</taxon>
        <taxon>Coprinopsis</taxon>
    </lineage>
</organism>
<accession>A0A5C3LBD7</accession>
<sequence>MQFKYFVAALVSASVVVASPAPGAEAAVEKRQLLSEIVDGVTSVFNDATSVGGDVIDGVTSVAVDVGDSFTSRVGEIVPIVTSVGGKAVTVITSVGGEAITLADEGAGVLTSKFGSQYHVATAAAGAEISSVRNNNAASANLPHVRSTLLIGAATVLGSALLGAFLIV</sequence>
<keyword evidence="2" id="KW-0732">Signal</keyword>
<name>A0A5C3LBD7_COPMA</name>
<proteinExistence type="predicted"/>
<dbReference type="STRING" id="230819.A0A5C3LBD7"/>
<dbReference type="OrthoDB" id="4095724at2759"/>
<evidence type="ECO:0000313" key="4">
    <source>
        <dbReference type="Proteomes" id="UP000307440"/>
    </source>
</evidence>
<protein>
    <submittedName>
        <fullName evidence="3">Helix-turn-helix transcription factor, AraC type</fullName>
    </submittedName>
</protein>